<evidence type="ECO:0000256" key="2">
    <source>
        <dbReference type="ARBA" id="ARBA00022598"/>
    </source>
</evidence>
<comment type="pathway">
    <text evidence="6">Purine metabolism; IMP biosynthesis via de novo pathway; 5-amino-1-(5-phospho-D-ribosyl)imidazole from N(2)-formyl-N(1)-(5-phospho-D-ribosyl)glycinamide: step 1/2.</text>
</comment>
<evidence type="ECO:0000256" key="6">
    <source>
        <dbReference type="HAMAP-Rule" id="MF_01926"/>
    </source>
</evidence>
<comment type="similarity">
    <text evidence="6">Belongs to the PurS family.</text>
</comment>
<evidence type="ECO:0000256" key="1">
    <source>
        <dbReference type="ARBA" id="ARBA00022490"/>
    </source>
</evidence>
<dbReference type="NCBIfam" id="NF004630">
    <property type="entry name" value="PRK05974.1"/>
    <property type="match status" value="1"/>
</dbReference>
<dbReference type="Pfam" id="PF04480">
    <property type="entry name" value="DUF559"/>
    <property type="match status" value="1"/>
</dbReference>
<dbReference type="GO" id="GO:0005737">
    <property type="term" value="C:cytoplasm"/>
    <property type="evidence" value="ECO:0007669"/>
    <property type="project" value="UniProtKB-SubCell"/>
</dbReference>
<dbReference type="GO" id="GO:0005524">
    <property type="term" value="F:ATP binding"/>
    <property type="evidence" value="ECO:0007669"/>
    <property type="project" value="UniProtKB-UniRule"/>
</dbReference>
<keyword evidence="4 6" id="KW-0658">Purine biosynthesis</keyword>
<dbReference type="Gene3D" id="3.30.1280.10">
    <property type="entry name" value="Phosphoribosylformylglycinamidine synthase subunit PurS"/>
    <property type="match status" value="1"/>
</dbReference>
<evidence type="ECO:0000313" key="9">
    <source>
        <dbReference type="Proteomes" id="UP000198857"/>
    </source>
</evidence>
<evidence type="ECO:0000256" key="5">
    <source>
        <dbReference type="ARBA" id="ARBA00022840"/>
    </source>
</evidence>
<dbReference type="NCBIfam" id="TIGR00302">
    <property type="entry name" value="phosphoribosylformylglycinamidine synthase subunit PurS"/>
    <property type="match status" value="1"/>
</dbReference>
<evidence type="ECO:0000259" key="7">
    <source>
        <dbReference type="Pfam" id="PF04480"/>
    </source>
</evidence>
<dbReference type="HAMAP" id="MF_01926">
    <property type="entry name" value="PurS"/>
    <property type="match status" value="1"/>
</dbReference>
<dbReference type="Proteomes" id="UP000198857">
    <property type="component" value="Unassembled WGS sequence"/>
</dbReference>
<feature type="domain" description="DUF559" evidence="7">
    <location>
        <begin position="229"/>
        <end position="290"/>
    </location>
</feature>
<reference evidence="9" key="1">
    <citation type="submission" date="2016-10" db="EMBL/GenBank/DDBJ databases">
        <authorList>
            <person name="Varghese N."/>
            <person name="Submissions S."/>
        </authorList>
    </citation>
    <scope>NUCLEOTIDE SEQUENCE [LARGE SCALE GENOMIC DNA]</scope>
    <source>
        <strain evidence="9">DSM 44208</strain>
    </source>
</reference>
<dbReference type="PANTHER" id="PTHR34696">
    <property type="entry name" value="PHOSPHORIBOSYLFORMYLGLYCINAMIDINE SYNTHASE SUBUNIT PURS"/>
    <property type="match status" value="1"/>
</dbReference>
<dbReference type="SUPFAM" id="SSF52980">
    <property type="entry name" value="Restriction endonuclease-like"/>
    <property type="match status" value="1"/>
</dbReference>
<comment type="catalytic activity">
    <reaction evidence="6">
        <text>N(2)-formyl-N(1)-(5-phospho-beta-D-ribosyl)glycinamide + L-glutamine + ATP + H2O = 2-formamido-N(1)-(5-O-phospho-beta-D-ribosyl)acetamidine + L-glutamate + ADP + phosphate + H(+)</text>
        <dbReference type="Rhea" id="RHEA:17129"/>
        <dbReference type="ChEBI" id="CHEBI:15377"/>
        <dbReference type="ChEBI" id="CHEBI:15378"/>
        <dbReference type="ChEBI" id="CHEBI:29985"/>
        <dbReference type="ChEBI" id="CHEBI:30616"/>
        <dbReference type="ChEBI" id="CHEBI:43474"/>
        <dbReference type="ChEBI" id="CHEBI:58359"/>
        <dbReference type="ChEBI" id="CHEBI:147286"/>
        <dbReference type="ChEBI" id="CHEBI:147287"/>
        <dbReference type="ChEBI" id="CHEBI:456216"/>
        <dbReference type="EC" id="6.3.5.3"/>
    </reaction>
</comment>
<comment type="function">
    <text evidence="6">Part of the phosphoribosylformylglycinamidine synthase complex involved in the purines biosynthetic pathway. Catalyzes the ATP-dependent conversion of formylglycinamide ribonucleotide (FGAR) and glutamine to yield formylglycinamidine ribonucleotide (FGAM) and glutamate. The FGAM synthase complex is composed of three subunits. PurQ produces an ammonia molecule by converting glutamine to glutamate. PurL transfers the ammonia molecule to FGAR to form FGAM in an ATP-dependent manner. PurS interacts with PurQ and PurL and is thought to assist in the transfer of the ammonia molecule from PurQ to PurL.</text>
</comment>
<keyword evidence="2 6" id="KW-0436">Ligase</keyword>
<accession>A0A1I5UXT9</accession>
<dbReference type="STRING" id="1523247.SAMN05660464_0425"/>
<dbReference type="Gene3D" id="3.40.960.10">
    <property type="entry name" value="VSR Endonuclease"/>
    <property type="match status" value="1"/>
</dbReference>
<dbReference type="PANTHER" id="PTHR34696:SF1">
    <property type="entry name" value="PHOSPHORIBOSYLFORMYLGLYCINAMIDINE SYNTHASE SUBUNIT PURS"/>
    <property type="match status" value="1"/>
</dbReference>
<evidence type="ECO:0000313" key="8">
    <source>
        <dbReference type="EMBL" id="SFQ00053.1"/>
    </source>
</evidence>
<dbReference type="InterPro" id="IPR007569">
    <property type="entry name" value="DUF559"/>
</dbReference>
<dbReference type="InterPro" id="IPR011335">
    <property type="entry name" value="Restrct_endonuc-II-like"/>
</dbReference>
<keyword evidence="1 6" id="KW-0963">Cytoplasm</keyword>
<dbReference type="AlphaFoldDB" id="A0A1I5UXT9"/>
<sequence>MPARPTRTRLTGPATRATARAAGIPLTQLRHRDVVRSSRDTYLPRAVAGVLAARIEAVLMTAPEQAVVSHATAAELWALAVPLRREDLRVHLTVATGSAVRGRRDRVVHRTPLGDGDTTTRDGVRVTTPRRTWRDLAAVLEPAALLAVTDQVLARWCSRPDLQAEVDHRPTGRGSARARAVLPVADPRAESPMESVLRWLAHEAGLPAPEPQHVVRDGAGGFLGRADLAWPDRRLLVEFDGDGHRERDVFVDDLRRQNRLVSAGWTVLRSTSADVLGRPQEVVGEIRRALARRDLHTGGPPGAEDDHCADPALGTGTDARREVTPATPVRWGTVPQVVVDVVLKPEISDPQGQAVLGALGRLGHTQVTGVRQGKHFVLDVEGTVDEADLKQIAETLLANPVIEDVELHLPTD</sequence>
<dbReference type="Pfam" id="PF02700">
    <property type="entry name" value="PurS"/>
    <property type="match status" value="1"/>
</dbReference>
<evidence type="ECO:0000256" key="3">
    <source>
        <dbReference type="ARBA" id="ARBA00022741"/>
    </source>
</evidence>
<comment type="subcellular location">
    <subcellularLocation>
        <location evidence="6">Cytoplasm</location>
    </subcellularLocation>
</comment>
<dbReference type="UniPathway" id="UPA00074">
    <property type="reaction ID" value="UER00128"/>
</dbReference>
<name>A0A1I5UXT9_9ACTN</name>
<dbReference type="EMBL" id="FOWQ01000012">
    <property type="protein sequence ID" value="SFQ00053.1"/>
    <property type="molecule type" value="Genomic_DNA"/>
</dbReference>
<dbReference type="InterPro" id="IPR003850">
    <property type="entry name" value="PurS"/>
</dbReference>
<dbReference type="EC" id="6.3.5.3" evidence="6"/>
<dbReference type="InterPro" id="IPR036604">
    <property type="entry name" value="PurS-like_sf"/>
</dbReference>
<protein>
    <recommendedName>
        <fullName evidence="6">Phosphoribosylformylglycinamidine synthase subunit PurS</fullName>
        <shortName evidence="6">FGAM synthase</shortName>
        <ecNumber evidence="6">6.3.5.3</ecNumber>
    </recommendedName>
    <alternativeName>
        <fullName evidence="6">Formylglycinamide ribonucleotide amidotransferase subunit III</fullName>
        <shortName evidence="6">FGAR amidotransferase III</shortName>
        <shortName evidence="6">FGAR-AT III</shortName>
    </alternativeName>
    <alternativeName>
        <fullName evidence="6">Phosphoribosylformylglycinamidine synthase subunit III</fullName>
    </alternativeName>
</protein>
<keyword evidence="3 6" id="KW-0547">Nucleotide-binding</keyword>
<gene>
    <name evidence="6" type="primary">purS</name>
    <name evidence="8" type="ORF">SAMN05660464_0425</name>
</gene>
<keyword evidence="9" id="KW-1185">Reference proteome</keyword>
<dbReference type="SUPFAM" id="SSF82697">
    <property type="entry name" value="PurS-like"/>
    <property type="match status" value="1"/>
</dbReference>
<comment type="subunit">
    <text evidence="6">Part of the FGAM synthase complex composed of 1 PurL, 1 PurQ and 2 PurS subunits.</text>
</comment>
<dbReference type="GO" id="GO:0006189">
    <property type="term" value="P:'de novo' IMP biosynthetic process"/>
    <property type="evidence" value="ECO:0007669"/>
    <property type="project" value="UniProtKB-UniRule"/>
</dbReference>
<keyword evidence="5 6" id="KW-0067">ATP-binding</keyword>
<evidence type="ECO:0000256" key="4">
    <source>
        <dbReference type="ARBA" id="ARBA00022755"/>
    </source>
</evidence>
<proteinExistence type="inferred from homology"/>
<organism evidence="8 9">
    <name type="scientific">Geodermatophilus dictyosporus</name>
    <dbReference type="NCBI Taxonomy" id="1523247"/>
    <lineage>
        <taxon>Bacteria</taxon>
        <taxon>Bacillati</taxon>
        <taxon>Actinomycetota</taxon>
        <taxon>Actinomycetes</taxon>
        <taxon>Geodermatophilales</taxon>
        <taxon>Geodermatophilaceae</taxon>
        <taxon>Geodermatophilus</taxon>
    </lineage>
</organism>
<dbReference type="GO" id="GO:0004642">
    <property type="term" value="F:phosphoribosylformylglycinamidine synthase activity"/>
    <property type="evidence" value="ECO:0007669"/>
    <property type="project" value="UniProtKB-UniRule"/>
</dbReference>